<gene>
    <name evidence="1" type="ORF">ASPBRDRAFT_296530</name>
</gene>
<dbReference type="EMBL" id="KV878689">
    <property type="protein sequence ID" value="OJJ69201.1"/>
    <property type="molecule type" value="Genomic_DNA"/>
</dbReference>
<dbReference type="RefSeq" id="XP_067476450.1">
    <property type="nucleotide sequence ID" value="XM_067622684.1"/>
</dbReference>
<dbReference type="Proteomes" id="UP000184499">
    <property type="component" value="Unassembled WGS sequence"/>
</dbReference>
<protein>
    <submittedName>
        <fullName evidence="1">Uncharacterized protein</fullName>
    </submittedName>
</protein>
<keyword evidence="2" id="KW-1185">Reference proteome</keyword>
<evidence type="ECO:0000313" key="1">
    <source>
        <dbReference type="EMBL" id="OJJ69201.1"/>
    </source>
</evidence>
<sequence length="89" mass="9746">MWTAKDSKSHRAMHHAPSDLFWFKWGGISLNFCTVSLNTVAGACHGTSLSFVQVDCLAQPSHIIPGKIPYVYVQCTYASRALLLTSATC</sequence>
<evidence type="ECO:0000313" key="2">
    <source>
        <dbReference type="Proteomes" id="UP000184499"/>
    </source>
</evidence>
<dbReference type="AlphaFoldDB" id="A0A1L9UC75"/>
<proteinExistence type="predicted"/>
<accession>A0A1L9UC75</accession>
<dbReference type="VEuPathDB" id="FungiDB:ASPBRDRAFT_296530"/>
<reference evidence="2" key="1">
    <citation type="journal article" date="2017" name="Genome Biol.">
        <title>Comparative genomics reveals high biological diversity and specific adaptations in the industrially and medically important fungal genus Aspergillus.</title>
        <authorList>
            <person name="de Vries R.P."/>
            <person name="Riley R."/>
            <person name="Wiebenga A."/>
            <person name="Aguilar-Osorio G."/>
            <person name="Amillis S."/>
            <person name="Uchima C.A."/>
            <person name="Anderluh G."/>
            <person name="Asadollahi M."/>
            <person name="Askin M."/>
            <person name="Barry K."/>
            <person name="Battaglia E."/>
            <person name="Bayram O."/>
            <person name="Benocci T."/>
            <person name="Braus-Stromeyer S.A."/>
            <person name="Caldana C."/>
            <person name="Canovas D."/>
            <person name="Cerqueira G.C."/>
            <person name="Chen F."/>
            <person name="Chen W."/>
            <person name="Choi C."/>
            <person name="Clum A."/>
            <person name="Dos Santos R.A."/>
            <person name="Damasio A.R."/>
            <person name="Diallinas G."/>
            <person name="Emri T."/>
            <person name="Fekete E."/>
            <person name="Flipphi M."/>
            <person name="Freyberg S."/>
            <person name="Gallo A."/>
            <person name="Gournas C."/>
            <person name="Habgood R."/>
            <person name="Hainaut M."/>
            <person name="Harispe M.L."/>
            <person name="Henrissat B."/>
            <person name="Hilden K.S."/>
            <person name="Hope R."/>
            <person name="Hossain A."/>
            <person name="Karabika E."/>
            <person name="Karaffa L."/>
            <person name="Karanyi Z."/>
            <person name="Krasevec N."/>
            <person name="Kuo A."/>
            <person name="Kusch H."/>
            <person name="LaButti K."/>
            <person name="Lagendijk E.L."/>
            <person name="Lapidus A."/>
            <person name="Levasseur A."/>
            <person name="Lindquist E."/>
            <person name="Lipzen A."/>
            <person name="Logrieco A.F."/>
            <person name="MacCabe A."/>
            <person name="Maekelae M.R."/>
            <person name="Malavazi I."/>
            <person name="Melin P."/>
            <person name="Meyer V."/>
            <person name="Mielnichuk N."/>
            <person name="Miskei M."/>
            <person name="Molnar A.P."/>
            <person name="Mule G."/>
            <person name="Ngan C.Y."/>
            <person name="Orejas M."/>
            <person name="Orosz E."/>
            <person name="Ouedraogo J.P."/>
            <person name="Overkamp K.M."/>
            <person name="Park H.-S."/>
            <person name="Perrone G."/>
            <person name="Piumi F."/>
            <person name="Punt P.J."/>
            <person name="Ram A.F."/>
            <person name="Ramon A."/>
            <person name="Rauscher S."/>
            <person name="Record E."/>
            <person name="Riano-Pachon D.M."/>
            <person name="Robert V."/>
            <person name="Roehrig J."/>
            <person name="Ruller R."/>
            <person name="Salamov A."/>
            <person name="Salih N.S."/>
            <person name="Samson R.A."/>
            <person name="Sandor E."/>
            <person name="Sanguinetti M."/>
            <person name="Schuetze T."/>
            <person name="Sepcic K."/>
            <person name="Shelest E."/>
            <person name="Sherlock G."/>
            <person name="Sophianopoulou V."/>
            <person name="Squina F.M."/>
            <person name="Sun H."/>
            <person name="Susca A."/>
            <person name="Todd R.B."/>
            <person name="Tsang A."/>
            <person name="Unkles S.E."/>
            <person name="van de Wiele N."/>
            <person name="van Rossen-Uffink D."/>
            <person name="Oliveira J.V."/>
            <person name="Vesth T.C."/>
            <person name="Visser J."/>
            <person name="Yu J.-H."/>
            <person name="Zhou M."/>
            <person name="Andersen M.R."/>
            <person name="Archer D.B."/>
            <person name="Baker S.E."/>
            <person name="Benoit I."/>
            <person name="Brakhage A.A."/>
            <person name="Braus G.H."/>
            <person name="Fischer R."/>
            <person name="Frisvad J.C."/>
            <person name="Goldman G.H."/>
            <person name="Houbraken J."/>
            <person name="Oakley B."/>
            <person name="Pocsi I."/>
            <person name="Scazzocchio C."/>
            <person name="Seiboth B."/>
            <person name="vanKuyk P.A."/>
            <person name="Wortman J."/>
            <person name="Dyer P.S."/>
            <person name="Grigoriev I.V."/>
        </authorList>
    </citation>
    <scope>NUCLEOTIDE SEQUENCE [LARGE SCALE GENOMIC DNA]</scope>
    <source>
        <strain evidence="2">CBS 101740 / IMI 381727 / IBT 21946</strain>
    </source>
</reference>
<name>A0A1L9UC75_ASPBC</name>
<dbReference type="GeneID" id="93575172"/>
<organism evidence="1 2">
    <name type="scientific">Aspergillus brasiliensis (strain CBS 101740 / IMI 381727 / IBT 21946)</name>
    <dbReference type="NCBI Taxonomy" id="767769"/>
    <lineage>
        <taxon>Eukaryota</taxon>
        <taxon>Fungi</taxon>
        <taxon>Dikarya</taxon>
        <taxon>Ascomycota</taxon>
        <taxon>Pezizomycotina</taxon>
        <taxon>Eurotiomycetes</taxon>
        <taxon>Eurotiomycetidae</taxon>
        <taxon>Eurotiales</taxon>
        <taxon>Aspergillaceae</taxon>
        <taxon>Aspergillus</taxon>
        <taxon>Aspergillus subgen. Circumdati</taxon>
    </lineage>
</organism>